<evidence type="ECO:0000313" key="2">
    <source>
        <dbReference type="EMBL" id="QJR02292.1"/>
    </source>
</evidence>
<dbReference type="AlphaFoldDB" id="A0A6M4G4Q3"/>
<dbReference type="Gene3D" id="2.30.40.10">
    <property type="entry name" value="Urease, subunit C, domain 1"/>
    <property type="match status" value="1"/>
</dbReference>
<dbReference type="InterPro" id="IPR032466">
    <property type="entry name" value="Metal_Hydrolase"/>
</dbReference>
<dbReference type="GO" id="GO:0016810">
    <property type="term" value="F:hydrolase activity, acting on carbon-nitrogen (but not peptide) bonds"/>
    <property type="evidence" value="ECO:0007669"/>
    <property type="project" value="InterPro"/>
</dbReference>
<evidence type="ECO:0000313" key="3">
    <source>
        <dbReference type="Proteomes" id="UP000502611"/>
    </source>
</evidence>
<accession>A0A6M4G4Q3</accession>
<dbReference type="Pfam" id="PF07969">
    <property type="entry name" value="Amidohydro_3"/>
    <property type="match status" value="1"/>
</dbReference>
<dbReference type="EMBL" id="CP053021">
    <property type="protein sequence ID" value="QJR02292.1"/>
    <property type="molecule type" value="Genomic_DNA"/>
</dbReference>
<dbReference type="InterPro" id="IPR013108">
    <property type="entry name" value="Amidohydro_3"/>
</dbReference>
<dbReference type="PANTHER" id="PTHR22642:SF2">
    <property type="entry name" value="PROTEIN LONG AFTER FAR-RED 3"/>
    <property type="match status" value="1"/>
</dbReference>
<gene>
    <name evidence="2" type="ORF">HH800_08910</name>
</gene>
<proteinExistence type="predicted"/>
<dbReference type="Gene3D" id="3.10.310.70">
    <property type="match status" value="1"/>
</dbReference>
<dbReference type="SUPFAM" id="SSF51338">
    <property type="entry name" value="Composite domain of metallo-dependent hydrolases"/>
    <property type="match status" value="1"/>
</dbReference>
<dbReference type="PANTHER" id="PTHR22642">
    <property type="entry name" value="IMIDAZOLONEPROPIONASE"/>
    <property type="match status" value="1"/>
</dbReference>
<dbReference type="Gene3D" id="3.20.20.140">
    <property type="entry name" value="Metal-dependent hydrolases"/>
    <property type="match status" value="2"/>
</dbReference>
<feature type="domain" description="Amidohydrolase 3" evidence="1">
    <location>
        <begin position="37"/>
        <end position="459"/>
    </location>
</feature>
<dbReference type="RefSeq" id="WP_169860791.1">
    <property type="nucleotide sequence ID" value="NZ_CP053021.1"/>
</dbReference>
<sequence length="462" mass="48936">MRMLLRSVALDGDLVDVRIADGRIAQIGRGLSAHEVIVDGDGGALIPGLADHHLHILATAARRSSVVIDDVVGMDDIAVRLAKVEGRGWIRAVGCPATLADTMTCDDLDAILPDRPLRMQDQTGALWLLNGVALDRVLGGVDADGWPASVERDGAGRPTGRIWRGDDWLRGRLVAEPPDLAPLGRELARYGVTALADASVSNDPQSAILLAHAVRTGALPQKLMLMSGGPLEAPADLAFTVGPVKILIDASALPPFDIMVAKIADAHENGRMVAVHCVTATELAFTLAAFAEAGCRDGDRIEHGSVIPPDAIGAIRDAGLRVVTQAGFIAARGDRYLRDVATQDQPDLYRSASLLRGGVRVAGSSDAPYGPLDPWISMATSIDRRAPSGAVVGANEMLTPRAALDRYLSPLDDPGGTPRHIAIGEPADLCLLDRPLDRVLAAPSSTYVKMTMRDGRILYHRD</sequence>
<keyword evidence="2" id="KW-0378">Hydrolase</keyword>
<evidence type="ECO:0000259" key="1">
    <source>
        <dbReference type="Pfam" id="PF07969"/>
    </source>
</evidence>
<dbReference type="Proteomes" id="UP000502611">
    <property type="component" value="Chromosome"/>
</dbReference>
<organism evidence="2 3">
    <name type="scientific">Sphingobium yanoikuyae</name>
    <name type="common">Sphingomonas yanoikuyae</name>
    <dbReference type="NCBI Taxonomy" id="13690"/>
    <lineage>
        <taxon>Bacteria</taxon>
        <taxon>Pseudomonadati</taxon>
        <taxon>Pseudomonadota</taxon>
        <taxon>Alphaproteobacteria</taxon>
        <taxon>Sphingomonadales</taxon>
        <taxon>Sphingomonadaceae</taxon>
        <taxon>Sphingobium</taxon>
    </lineage>
</organism>
<protein>
    <submittedName>
        <fullName evidence="2">Amidohydrolase family protein</fullName>
    </submittedName>
</protein>
<dbReference type="SUPFAM" id="SSF51556">
    <property type="entry name" value="Metallo-dependent hydrolases"/>
    <property type="match status" value="1"/>
</dbReference>
<reference evidence="2 3" key="1">
    <citation type="submission" date="2020-04" db="EMBL/GenBank/DDBJ databases">
        <title>The Whole Genome Analysis of High salt-tolerant Sphingobium yanoikuyae YC-XJ2 with Aryl organophosphorus flame retardants (aryl-OPFRs)-degrading capacity and characteristics of Related phosphotriesterase.</title>
        <authorList>
            <person name="Li X."/>
        </authorList>
    </citation>
    <scope>NUCLEOTIDE SEQUENCE [LARGE SCALE GENOMIC DNA]</scope>
    <source>
        <strain evidence="2 3">YC-XJ2</strain>
    </source>
</reference>
<dbReference type="InterPro" id="IPR011059">
    <property type="entry name" value="Metal-dep_hydrolase_composite"/>
</dbReference>
<name>A0A6M4G4Q3_SPHYA</name>